<dbReference type="InterPro" id="IPR050397">
    <property type="entry name" value="Env_Response_Regulators"/>
</dbReference>
<reference evidence="2 3" key="1">
    <citation type="submission" date="2016-11" db="EMBL/GenBank/DDBJ databases">
        <authorList>
            <person name="Jaros S."/>
            <person name="Januszkiewicz K."/>
            <person name="Wedrychowicz H."/>
        </authorList>
    </citation>
    <scope>NUCLEOTIDE SEQUENCE [LARGE SCALE GENOMIC DNA]</scope>
    <source>
        <strain evidence="2 3">DSM 15930</strain>
    </source>
</reference>
<dbReference type="SUPFAM" id="SSF51206">
    <property type="entry name" value="cAMP-binding domain-like"/>
    <property type="match status" value="1"/>
</dbReference>
<dbReference type="GO" id="GO:0003700">
    <property type="term" value="F:DNA-binding transcription factor activity"/>
    <property type="evidence" value="ECO:0007669"/>
    <property type="project" value="TreeGrafter"/>
</dbReference>
<dbReference type="InterPro" id="IPR000595">
    <property type="entry name" value="cNMP-bd_dom"/>
</dbReference>
<name>A0A1M7MZW3_9FIRM</name>
<dbReference type="Gene3D" id="2.60.120.10">
    <property type="entry name" value="Jelly Rolls"/>
    <property type="match status" value="1"/>
</dbReference>
<dbReference type="STRING" id="1120996.SAMN02746066_04120"/>
<dbReference type="InterPro" id="IPR018490">
    <property type="entry name" value="cNMP-bd_dom_sf"/>
</dbReference>
<dbReference type="RefSeq" id="WP_073290885.1">
    <property type="nucleotide sequence ID" value="NZ_FRCP01000023.1"/>
</dbReference>
<keyword evidence="2" id="KW-0808">Transferase</keyword>
<evidence type="ECO:0000259" key="1">
    <source>
        <dbReference type="PROSITE" id="PS50042"/>
    </source>
</evidence>
<dbReference type="InterPro" id="IPR018488">
    <property type="entry name" value="cNMP-bd_CS"/>
</dbReference>
<dbReference type="GO" id="GO:0005829">
    <property type="term" value="C:cytosol"/>
    <property type="evidence" value="ECO:0007669"/>
    <property type="project" value="TreeGrafter"/>
</dbReference>
<keyword evidence="3" id="KW-1185">Reference proteome</keyword>
<gene>
    <name evidence="2" type="ORF">SAMN02746066_04120</name>
</gene>
<dbReference type="AlphaFoldDB" id="A0A1M7MZW3"/>
<dbReference type="PROSITE" id="PS50042">
    <property type="entry name" value="CNMP_BINDING_3"/>
    <property type="match status" value="1"/>
</dbReference>
<sequence length="223" mass="26085">MEISHSEKLYKFYLDKFEFQNILTLENRYEIQLCEFHAGEYVCRAGDEANFIYFFLEGQAKIYTTTESGKSLLFSFYQEFEFVGDVELMIGKPMVANVECITKVLCFRISTVRYRNLLLQDNKLLRTIATQLASKLNNISNNSTRNLLYPLENRLAAYIISMSTELYFSENLIQTAELLGTSYRHLLRCIKKFCENKYMEKLGNGYHINDYDKLVALGESVYK</sequence>
<feature type="domain" description="Cyclic nucleotide-binding" evidence="1">
    <location>
        <begin position="36"/>
        <end position="135"/>
    </location>
</feature>
<keyword evidence="2" id="KW-0418">Kinase</keyword>
<dbReference type="EMBL" id="FRCP01000023">
    <property type="protein sequence ID" value="SHM96216.1"/>
    <property type="molecule type" value="Genomic_DNA"/>
</dbReference>
<evidence type="ECO:0000313" key="3">
    <source>
        <dbReference type="Proteomes" id="UP000184038"/>
    </source>
</evidence>
<accession>A0A1M7MZW3</accession>
<dbReference type="CDD" id="cd00038">
    <property type="entry name" value="CAP_ED"/>
    <property type="match status" value="1"/>
</dbReference>
<dbReference type="Proteomes" id="UP000184038">
    <property type="component" value="Unassembled WGS sequence"/>
</dbReference>
<dbReference type="GO" id="GO:0016301">
    <property type="term" value="F:kinase activity"/>
    <property type="evidence" value="ECO:0007669"/>
    <property type="project" value="UniProtKB-KW"/>
</dbReference>
<organism evidence="2 3">
    <name type="scientific">Anaerosporobacter mobilis DSM 15930</name>
    <dbReference type="NCBI Taxonomy" id="1120996"/>
    <lineage>
        <taxon>Bacteria</taxon>
        <taxon>Bacillati</taxon>
        <taxon>Bacillota</taxon>
        <taxon>Clostridia</taxon>
        <taxon>Lachnospirales</taxon>
        <taxon>Lachnospiraceae</taxon>
        <taxon>Anaerosporobacter</taxon>
    </lineage>
</organism>
<dbReference type="PROSITE" id="PS00888">
    <property type="entry name" value="CNMP_BINDING_1"/>
    <property type="match status" value="1"/>
</dbReference>
<dbReference type="InterPro" id="IPR014710">
    <property type="entry name" value="RmlC-like_jellyroll"/>
</dbReference>
<protein>
    <submittedName>
        <fullName evidence="2">cAMP-binding domain of CRP or a regulatory subunit of cAMP-dependent protein kinases</fullName>
    </submittedName>
</protein>
<evidence type="ECO:0000313" key="2">
    <source>
        <dbReference type="EMBL" id="SHM96216.1"/>
    </source>
</evidence>
<dbReference type="SMART" id="SM00100">
    <property type="entry name" value="cNMP"/>
    <property type="match status" value="1"/>
</dbReference>
<proteinExistence type="predicted"/>
<dbReference type="Pfam" id="PF00027">
    <property type="entry name" value="cNMP_binding"/>
    <property type="match status" value="1"/>
</dbReference>
<dbReference type="PANTHER" id="PTHR24567">
    <property type="entry name" value="CRP FAMILY TRANSCRIPTIONAL REGULATORY PROTEIN"/>
    <property type="match status" value="1"/>
</dbReference>
<dbReference type="PANTHER" id="PTHR24567:SF26">
    <property type="entry name" value="REGULATORY PROTEIN YEIL"/>
    <property type="match status" value="1"/>
</dbReference>